<comment type="caution">
    <text evidence="2">The sequence shown here is derived from an EMBL/GenBank/DDBJ whole genome shotgun (WGS) entry which is preliminary data.</text>
</comment>
<keyword evidence="1" id="KW-0812">Transmembrane</keyword>
<feature type="transmembrane region" description="Helical" evidence="1">
    <location>
        <begin position="91"/>
        <end position="111"/>
    </location>
</feature>
<gene>
    <name evidence="2" type="ORF">SPHA_19773</name>
</gene>
<keyword evidence="1" id="KW-1133">Transmembrane helix</keyword>
<organism evidence="2 3">
    <name type="scientific">Acanthosepion pharaonis</name>
    <name type="common">Pharaoh cuttlefish</name>
    <name type="synonym">Sepia pharaonis</name>
    <dbReference type="NCBI Taxonomy" id="158019"/>
    <lineage>
        <taxon>Eukaryota</taxon>
        <taxon>Metazoa</taxon>
        <taxon>Spiralia</taxon>
        <taxon>Lophotrochozoa</taxon>
        <taxon>Mollusca</taxon>
        <taxon>Cephalopoda</taxon>
        <taxon>Coleoidea</taxon>
        <taxon>Decapodiformes</taxon>
        <taxon>Sepiida</taxon>
        <taxon>Sepiina</taxon>
        <taxon>Sepiidae</taxon>
        <taxon>Acanthosepion</taxon>
    </lineage>
</organism>
<reference evidence="2" key="1">
    <citation type="submission" date="2021-01" db="EMBL/GenBank/DDBJ databases">
        <authorList>
            <person name="Li R."/>
            <person name="Bekaert M."/>
        </authorList>
    </citation>
    <scope>NUCLEOTIDE SEQUENCE</scope>
    <source>
        <strain evidence="2">Farmed</strain>
    </source>
</reference>
<dbReference type="Proteomes" id="UP000597762">
    <property type="component" value="Unassembled WGS sequence"/>
</dbReference>
<keyword evidence="1" id="KW-0472">Membrane</keyword>
<dbReference type="AlphaFoldDB" id="A0A812BLE4"/>
<proteinExistence type="predicted"/>
<evidence type="ECO:0000313" key="2">
    <source>
        <dbReference type="EMBL" id="CAE1235404.1"/>
    </source>
</evidence>
<feature type="transmembrane region" description="Helical" evidence="1">
    <location>
        <begin position="131"/>
        <end position="149"/>
    </location>
</feature>
<feature type="transmembrane region" description="Helical" evidence="1">
    <location>
        <begin position="12"/>
        <end position="32"/>
    </location>
</feature>
<name>A0A812BLE4_ACAPH</name>
<accession>A0A812BLE4</accession>
<keyword evidence="3" id="KW-1185">Reference proteome</keyword>
<evidence type="ECO:0000256" key="1">
    <source>
        <dbReference type="SAM" id="Phobius"/>
    </source>
</evidence>
<dbReference type="EMBL" id="CAHIKZ030000719">
    <property type="protein sequence ID" value="CAE1235404.1"/>
    <property type="molecule type" value="Genomic_DNA"/>
</dbReference>
<sequence>MHCDGDLYNDKQLLLLMFTIHVIVFFFYLSLFSSSPFPHCFLYIHVPNSSAHHPPIYFMTTFIPQFLDHALSLSLSLSLSFSRPLSAFTSTLFPFIFLSLCVSIYLFFFIFPSLSLPLSLSLSLSCNRKLYFNFFVSINFSSFPCCFFPKTWVDQ</sequence>
<evidence type="ECO:0000313" key="3">
    <source>
        <dbReference type="Proteomes" id="UP000597762"/>
    </source>
</evidence>
<protein>
    <submittedName>
        <fullName evidence="2">Uncharacterized protein</fullName>
    </submittedName>
</protein>